<proteinExistence type="predicted"/>
<keyword evidence="1" id="KW-0472">Membrane</keyword>
<feature type="transmembrane region" description="Helical" evidence="1">
    <location>
        <begin position="59"/>
        <end position="82"/>
    </location>
</feature>
<dbReference type="SUPFAM" id="SSF55073">
    <property type="entry name" value="Nucleotide cyclase"/>
    <property type="match status" value="1"/>
</dbReference>
<dbReference type="SUPFAM" id="SSF141868">
    <property type="entry name" value="EAL domain-like"/>
    <property type="match status" value="1"/>
</dbReference>
<accession>A0A2V5JYJ9</accession>
<dbReference type="InterPro" id="IPR052155">
    <property type="entry name" value="Biofilm_reg_signaling"/>
</dbReference>
<feature type="transmembrane region" description="Helical" evidence="1">
    <location>
        <begin position="134"/>
        <end position="152"/>
    </location>
</feature>
<dbReference type="FunFam" id="3.20.20.450:FF:000001">
    <property type="entry name" value="Cyclic di-GMP phosphodiesterase yahA"/>
    <property type="match status" value="1"/>
</dbReference>
<feature type="transmembrane region" description="Helical" evidence="1">
    <location>
        <begin position="30"/>
        <end position="47"/>
    </location>
</feature>
<dbReference type="Pfam" id="PF00563">
    <property type="entry name" value="EAL"/>
    <property type="match status" value="1"/>
</dbReference>
<evidence type="ECO:0000259" key="2">
    <source>
        <dbReference type="PROSITE" id="PS50883"/>
    </source>
</evidence>
<organism evidence="4 5">
    <name type="scientific">Paenibacillus flagellatus</name>
    <dbReference type="NCBI Taxonomy" id="2211139"/>
    <lineage>
        <taxon>Bacteria</taxon>
        <taxon>Bacillati</taxon>
        <taxon>Bacillota</taxon>
        <taxon>Bacilli</taxon>
        <taxon>Bacillales</taxon>
        <taxon>Paenibacillaceae</taxon>
        <taxon>Paenibacillus</taxon>
    </lineage>
</organism>
<dbReference type="InterPro" id="IPR043128">
    <property type="entry name" value="Rev_trsase/Diguanyl_cyclase"/>
</dbReference>
<dbReference type="NCBIfam" id="TIGR00254">
    <property type="entry name" value="GGDEF"/>
    <property type="match status" value="1"/>
</dbReference>
<keyword evidence="1" id="KW-0812">Transmembrane</keyword>
<name>A0A2V5JYJ9_9BACL</name>
<dbReference type="Gene3D" id="3.30.70.270">
    <property type="match status" value="1"/>
</dbReference>
<dbReference type="PANTHER" id="PTHR44757">
    <property type="entry name" value="DIGUANYLATE CYCLASE DGCP"/>
    <property type="match status" value="1"/>
</dbReference>
<evidence type="ECO:0000256" key="1">
    <source>
        <dbReference type="SAM" id="Phobius"/>
    </source>
</evidence>
<dbReference type="Proteomes" id="UP000247476">
    <property type="component" value="Unassembled WGS sequence"/>
</dbReference>
<keyword evidence="5" id="KW-1185">Reference proteome</keyword>
<dbReference type="PROSITE" id="PS50887">
    <property type="entry name" value="GGDEF"/>
    <property type="match status" value="1"/>
</dbReference>
<dbReference type="PROSITE" id="PS50883">
    <property type="entry name" value="EAL"/>
    <property type="match status" value="1"/>
</dbReference>
<feature type="transmembrane region" description="Helical" evidence="1">
    <location>
        <begin position="7"/>
        <end position="24"/>
    </location>
</feature>
<reference evidence="4 5" key="1">
    <citation type="submission" date="2018-05" db="EMBL/GenBank/DDBJ databases">
        <title>Paenibacillus flagellatus sp. nov., isolated from selenium mineral soil.</title>
        <authorList>
            <person name="Dai X."/>
        </authorList>
    </citation>
    <scope>NUCLEOTIDE SEQUENCE [LARGE SCALE GENOMIC DNA]</scope>
    <source>
        <strain evidence="4 5">DXL2</strain>
    </source>
</reference>
<sequence length="603" mass="67673">MNQKNAKVFAIGHSIFPVVLLLLFVSQKQFVLLALAALSLLFTIFLLHRAFTVRDLSQLLRMPGLAAIVLVDMAIVTLVYILPDWSPGVSPTWLLLFLLPLYATELGKRTALVLCALGVGEIVLFRLVQGGPLFSLDTVMNMLAMIVLIVLVGRTSDNLVRMAYYDPLTELPNREMFKDRLSAALTKRSARQKGLAVIFLDLDQFKHVNDTMGHETGDSLLQTVAERIRTHIDNDIMLARMGGDEFALLVPHLASTDEATQVCNAIIQSMGEAIFLGPHEIYSTTSIGIALYPNHGTTADTLMKNAEAAMYRAKQQGRNNFQYYMAPEKTEAQIERFAMEAMLRKALERDELLVYYQPRIHTKSEKVVCVEALVRWQHPTLGVVPPKDFIPLAEETGLIVQLGEQVLRKACAQIKKWQDDDIGLDELSVSVNLSPLQFRQQHLPAVIARILRQAGLKPQYLELEITESAAMQNVNRNILMLRELKEMGVKISIDDFGTGYSSLSYLKKFPIDALKVDRSFISGIHEDPDDAAIVNAIIVLAKTLKLKVTAEGVETEEQYLYLQQHHCDEAQGYLFGKPMPPETFEEWLKLNMTEPDLILSPEN</sequence>
<dbReference type="RefSeq" id="WP_110842417.1">
    <property type="nucleotide sequence ID" value="NZ_QJVJ01000011.1"/>
</dbReference>
<comment type="caution">
    <text evidence="4">The sequence shown here is derived from an EMBL/GenBank/DDBJ whole genome shotgun (WGS) entry which is preliminary data.</text>
</comment>
<dbReference type="CDD" id="cd01948">
    <property type="entry name" value="EAL"/>
    <property type="match status" value="1"/>
</dbReference>
<dbReference type="PANTHER" id="PTHR44757:SF2">
    <property type="entry name" value="BIOFILM ARCHITECTURE MAINTENANCE PROTEIN MBAA"/>
    <property type="match status" value="1"/>
</dbReference>
<dbReference type="InterPro" id="IPR001633">
    <property type="entry name" value="EAL_dom"/>
</dbReference>
<dbReference type="InterPro" id="IPR000160">
    <property type="entry name" value="GGDEF_dom"/>
</dbReference>
<gene>
    <name evidence="4" type="ORF">DLM86_22990</name>
</gene>
<feature type="domain" description="EAL" evidence="2">
    <location>
        <begin position="336"/>
        <end position="592"/>
    </location>
</feature>
<dbReference type="AlphaFoldDB" id="A0A2V5JYJ9"/>
<dbReference type="EMBL" id="QJVJ01000011">
    <property type="protein sequence ID" value="PYI51791.1"/>
    <property type="molecule type" value="Genomic_DNA"/>
</dbReference>
<dbReference type="Gene3D" id="3.20.20.450">
    <property type="entry name" value="EAL domain"/>
    <property type="match status" value="1"/>
</dbReference>
<keyword evidence="1" id="KW-1133">Transmembrane helix</keyword>
<evidence type="ECO:0000259" key="3">
    <source>
        <dbReference type="PROSITE" id="PS50887"/>
    </source>
</evidence>
<evidence type="ECO:0000313" key="5">
    <source>
        <dbReference type="Proteomes" id="UP000247476"/>
    </source>
</evidence>
<dbReference type="SMART" id="SM00267">
    <property type="entry name" value="GGDEF"/>
    <property type="match status" value="1"/>
</dbReference>
<dbReference type="FunFam" id="3.30.70.270:FF:000001">
    <property type="entry name" value="Diguanylate cyclase domain protein"/>
    <property type="match status" value="1"/>
</dbReference>
<dbReference type="SMART" id="SM00052">
    <property type="entry name" value="EAL"/>
    <property type="match status" value="1"/>
</dbReference>
<dbReference type="InterPro" id="IPR035919">
    <property type="entry name" value="EAL_sf"/>
</dbReference>
<dbReference type="InterPro" id="IPR029787">
    <property type="entry name" value="Nucleotide_cyclase"/>
</dbReference>
<dbReference type="Pfam" id="PF00990">
    <property type="entry name" value="GGDEF"/>
    <property type="match status" value="1"/>
</dbReference>
<evidence type="ECO:0000313" key="4">
    <source>
        <dbReference type="EMBL" id="PYI51791.1"/>
    </source>
</evidence>
<feature type="domain" description="GGDEF" evidence="3">
    <location>
        <begin position="193"/>
        <end position="326"/>
    </location>
</feature>
<dbReference type="CDD" id="cd01949">
    <property type="entry name" value="GGDEF"/>
    <property type="match status" value="1"/>
</dbReference>
<protein>
    <submittedName>
        <fullName evidence="4">Diguanylate cyclase</fullName>
    </submittedName>
</protein>
<dbReference type="OrthoDB" id="9759607at2"/>